<reference evidence="1 2" key="1">
    <citation type="submission" date="2021-06" db="EMBL/GenBank/DDBJ databases">
        <authorList>
            <person name="Kallberg Y."/>
            <person name="Tangrot J."/>
            <person name="Rosling A."/>
        </authorList>
    </citation>
    <scope>NUCLEOTIDE SEQUENCE [LARGE SCALE GENOMIC DNA]</scope>
    <source>
        <strain evidence="1 2">120-4 pot B 10/14</strain>
    </source>
</reference>
<dbReference type="Proteomes" id="UP000789901">
    <property type="component" value="Unassembled WGS sequence"/>
</dbReference>
<evidence type="ECO:0000313" key="2">
    <source>
        <dbReference type="Proteomes" id="UP000789901"/>
    </source>
</evidence>
<organism evidence="1 2">
    <name type="scientific">Gigaspora margarita</name>
    <dbReference type="NCBI Taxonomy" id="4874"/>
    <lineage>
        <taxon>Eukaryota</taxon>
        <taxon>Fungi</taxon>
        <taxon>Fungi incertae sedis</taxon>
        <taxon>Mucoromycota</taxon>
        <taxon>Glomeromycotina</taxon>
        <taxon>Glomeromycetes</taxon>
        <taxon>Diversisporales</taxon>
        <taxon>Gigasporaceae</taxon>
        <taxon>Gigaspora</taxon>
    </lineage>
</organism>
<evidence type="ECO:0000313" key="1">
    <source>
        <dbReference type="EMBL" id="CAG8640728.1"/>
    </source>
</evidence>
<name>A0ABN7UNL4_GIGMA</name>
<gene>
    <name evidence="1" type="ORF">GMARGA_LOCUS8829</name>
</gene>
<dbReference type="EMBL" id="CAJVQB010004609">
    <property type="protein sequence ID" value="CAG8640728.1"/>
    <property type="molecule type" value="Genomic_DNA"/>
</dbReference>
<accession>A0ABN7UNL4</accession>
<sequence>MLRIKKEIEVLYVKEKQYQEAKSNNLLEKIVQILQPFKELTTYFSGIKYTTLLVVNTSIEALKLEFADGDRFSLDRIEQILNNYDNNDSNNMFVDKIP</sequence>
<protein>
    <submittedName>
        <fullName evidence="1">1746_t:CDS:1</fullName>
    </submittedName>
</protein>
<proteinExistence type="predicted"/>
<comment type="caution">
    <text evidence="1">The sequence shown here is derived from an EMBL/GenBank/DDBJ whole genome shotgun (WGS) entry which is preliminary data.</text>
</comment>
<keyword evidence="2" id="KW-1185">Reference proteome</keyword>